<accession>A0A4R3M8I5</accession>
<evidence type="ECO:0000313" key="14">
    <source>
        <dbReference type="Proteomes" id="UP000295525"/>
    </source>
</evidence>
<dbReference type="RefSeq" id="WP_132581725.1">
    <property type="nucleotide sequence ID" value="NZ_SMAJ01000005.1"/>
</dbReference>
<evidence type="ECO:0000259" key="10">
    <source>
        <dbReference type="Pfam" id="PF25917"/>
    </source>
</evidence>
<dbReference type="InterPro" id="IPR058624">
    <property type="entry name" value="MdtA-like_HH"/>
</dbReference>
<dbReference type="Gene3D" id="2.40.420.20">
    <property type="match status" value="1"/>
</dbReference>
<keyword evidence="8" id="KW-1133">Transmembrane helix</keyword>
<evidence type="ECO:0000256" key="4">
    <source>
        <dbReference type="ARBA" id="ARBA00022475"/>
    </source>
</evidence>
<feature type="coiled-coil region" evidence="7">
    <location>
        <begin position="151"/>
        <end position="178"/>
    </location>
</feature>
<dbReference type="Pfam" id="PF25917">
    <property type="entry name" value="BSH_RND"/>
    <property type="match status" value="1"/>
</dbReference>
<feature type="domain" description="Multidrug resistance protein MdtA-like alpha-helical hairpin" evidence="9">
    <location>
        <begin position="112"/>
        <end position="182"/>
    </location>
</feature>
<keyword evidence="4" id="KW-1003">Cell membrane</keyword>
<dbReference type="Gene3D" id="2.40.50.100">
    <property type="match status" value="1"/>
</dbReference>
<dbReference type="FunFam" id="2.40.420.20:FF:000001">
    <property type="entry name" value="Efflux RND transporter periplasmic adaptor subunit"/>
    <property type="match status" value="1"/>
</dbReference>
<dbReference type="InterPro" id="IPR006143">
    <property type="entry name" value="RND_pump_MFP"/>
</dbReference>
<organism evidence="13 14">
    <name type="scientific">Paralcaligenes ureilyticus</name>
    <dbReference type="NCBI Taxonomy" id="627131"/>
    <lineage>
        <taxon>Bacteria</taxon>
        <taxon>Pseudomonadati</taxon>
        <taxon>Pseudomonadota</taxon>
        <taxon>Betaproteobacteria</taxon>
        <taxon>Burkholderiales</taxon>
        <taxon>Alcaligenaceae</taxon>
        <taxon>Paralcaligenes</taxon>
    </lineage>
</organism>
<dbReference type="Pfam" id="PF25876">
    <property type="entry name" value="HH_MFP_RND"/>
    <property type="match status" value="1"/>
</dbReference>
<dbReference type="AlphaFoldDB" id="A0A4R3M8I5"/>
<feature type="domain" description="Multidrug resistance protein MdtA-like C-terminal permuted SH3" evidence="12">
    <location>
        <begin position="308"/>
        <end position="365"/>
    </location>
</feature>
<dbReference type="Gene3D" id="2.40.30.170">
    <property type="match status" value="1"/>
</dbReference>
<name>A0A4R3M8I5_9BURK</name>
<reference evidence="13 14" key="1">
    <citation type="submission" date="2019-03" db="EMBL/GenBank/DDBJ databases">
        <title>Genomic Encyclopedia of Type Strains, Phase IV (KMG-IV): sequencing the most valuable type-strain genomes for metagenomic binning, comparative biology and taxonomic classification.</title>
        <authorList>
            <person name="Goeker M."/>
        </authorList>
    </citation>
    <scope>NUCLEOTIDE SEQUENCE [LARGE SCALE GENOMIC DNA]</scope>
    <source>
        <strain evidence="13 14">DSM 24591</strain>
    </source>
</reference>
<sequence>MTTLSSTRRSMLLIGIPVLAVLGGAIWLITHHKTDAAPPPAQTTSVVATTTRVQQHDVPIYLTGIGTVTARESVTVRARVDGQLEAIGFKEGQDVTQGQLIAQIDPRTLQAQLDQALAQKAKDAAQLANARLDLRRYTDLAKQNASPRQLLDTQRAQVAQLEAALQADEAQVNYAKTQFSFTRITAPISGRVGARLVDPGNIVHATDPNGLVVINQIDPISVVFTLPEESFQDINQALHNSKTPLAVTAYARNNPEALGQGHLILLNNQIDTSTGTVQLKADFPNSDHKLWPGQYVNARLYLGVRKSALTIPSQAVLRGPEGNFTFVVDANDTARVQAIHVLGIQDGLAIVDKGLQAGQRIVTDGQYKLKTGVKVTESSPQKAASTTQDDTN</sequence>
<keyword evidence="7" id="KW-0175">Coiled coil</keyword>
<dbReference type="Gene3D" id="1.10.287.470">
    <property type="entry name" value="Helix hairpin bin"/>
    <property type="match status" value="1"/>
</dbReference>
<evidence type="ECO:0000256" key="5">
    <source>
        <dbReference type="ARBA" id="ARBA00022519"/>
    </source>
</evidence>
<evidence type="ECO:0000256" key="8">
    <source>
        <dbReference type="SAM" id="Phobius"/>
    </source>
</evidence>
<evidence type="ECO:0000256" key="3">
    <source>
        <dbReference type="ARBA" id="ARBA00022448"/>
    </source>
</evidence>
<comment type="caution">
    <text evidence="13">The sequence shown here is derived from an EMBL/GenBank/DDBJ whole genome shotgun (WGS) entry which is preliminary data.</text>
</comment>
<evidence type="ECO:0000259" key="12">
    <source>
        <dbReference type="Pfam" id="PF25967"/>
    </source>
</evidence>
<feature type="domain" description="Multidrug resistance protein MdtA-like barrel-sandwich hybrid" evidence="10">
    <location>
        <begin position="73"/>
        <end position="214"/>
    </location>
</feature>
<gene>
    <name evidence="13" type="ORF">EDC26_105151</name>
</gene>
<comment type="similarity">
    <text evidence="2">Belongs to the membrane fusion protein (MFP) (TC 8.A.1) family.</text>
</comment>
<feature type="domain" description="Multidrug resistance protein MdtA-like beta-barrel" evidence="11">
    <location>
        <begin position="219"/>
        <end position="303"/>
    </location>
</feature>
<protein>
    <submittedName>
        <fullName evidence="13">Multidrug efflux system membrane fusion protein</fullName>
    </submittedName>
</protein>
<dbReference type="InterPro" id="IPR058627">
    <property type="entry name" value="MdtA-like_C"/>
</dbReference>
<dbReference type="EMBL" id="SMAJ01000005">
    <property type="protein sequence ID" value="TCT08599.1"/>
    <property type="molecule type" value="Genomic_DNA"/>
</dbReference>
<evidence type="ECO:0000256" key="6">
    <source>
        <dbReference type="ARBA" id="ARBA00023136"/>
    </source>
</evidence>
<dbReference type="Proteomes" id="UP000295525">
    <property type="component" value="Unassembled WGS sequence"/>
</dbReference>
<dbReference type="Pfam" id="PF25967">
    <property type="entry name" value="RND-MFP_C"/>
    <property type="match status" value="1"/>
</dbReference>
<keyword evidence="6 8" id="KW-0472">Membrane</keyword>
<dbReference type="OrthoDB" id="9783047at2"/>
<dbReference type="Pfam" id="PF25944">
    <property type="entry name" value="Beta-barrel_RND"/>
    <property type="match status" value="1"/>
</dbReference>
<dbReference type="InterPro" id="IPR058625">
    <property type="entry name" value="MdtA-like_BSH"/>
</dbReference>
<keyword evidence="14" id="KW-1185">Reference proteome</keyword>
<dbReference type="GO" id="GO:1990281">
    <property type="term" value="C:efflux pump complex"/>
    <property type="evidence" value="ECO:0007669"/>
    <property type="project" value="TreeGrafter"/>
</dbReference>
<evidence type="ECO:0000256" key="1">
    <source>
        <dbReference type="ARBA" id="ARBA00004236"/>
    </source>
</evidence>
<evidence type="ECO:0000256" key="2">
    <source>
        <dbReference type="ARBA" id="ARBA00009477"/>
    </source>
</evidence>
<dbReference type="InterPro" id="IPR058626">
    <property type="entry name" value="MdtA-like_b-barrel"/>
</dbReference>
<dbReference type="GO" id="GO:0015562">
    <property type="term" value="F:efflux transmembrane transporter activity"/>
    <property type="evidence" value="ECO:0007669"/>
    <property type="project" value="TreeGrafter"/>
</dbReference>
<comment type="subcellular location">
    <subcellularLocation>
        <location evidence="1">Cell membrane</location>
    </subcellularLocation>
</comment>
<dbReference type="SUPFAM" id="SSF111369">
    <property type="entry name" value="HlyD-like secretion proteins"/>
    <property type="match status" value="1"/>
</dbReference>
<keyword evidence="8" id="KW-0812">Transmembrane</keyword>
<keyword evidence="5" id="KW-0997">Cell inner membrane</keyword>
<dbReference type="GO" id="GO:0030313">
    <property type="term" value="C:cell envelope"/>
    <property type="evidence" value="ECO:0007669"/>
    <property type="project" value="UniProtKB-SubCell"/>
</dbReference>
<dbReference type="PANTHER" id="PTHR30469">
    <property type="entry name" value="MULTIDRUG RESISTANCE PROTEIN MDTA"/>
    <property type="match status" value="1"/>
</dbReference>
<evidence type="ECO:0000256" key="7">
    <source>
        <dbReference type="SAM" id="Coils"/>
    </source>
</evidence>
<evidence type="ECO:0000313" key="13">
    <source>
        <dbReference type="EMBL" id="TCT08599.1"/>
    </source>
</evidence>
<evidence type="ECO:0000259" key="11">
    <source>
        <dbReference type="Pfam" id="PF25944"/>
    </source>
</evidence>
<keyword evidence="3" id="KW-0813">Transport</keyword>
<evidence type="ECO:0000259" key="9">
    <source>
        <dbReference type="Pfam" id="PF25876"/>
    </source>
</evidence>
<dbReference type="NCBIfam" id="TIGR01730">
    <property type="entry name" value="RND_mfp"/>
    <property type="match status" value="1"/>
</dbReference>
<dbReference type="PANTHER" id="PTHR30469:SF12">
    <property type="entry name" value="MULTIDRUG RESISTANCE PROTEIN MDTA"/>
    <property type="match status" value="1"/>
</dbReference>
<feature type="transmembrane region" description="Helical" evidence="8">
    <location>
        <begin position="12"/>
        <end position="30"/>
    </location>
</feature>
<proteinExistence type="inferred from homology"/>